<gene>
    <name evidence="11" type="ORF">JK364_39825</name>
</gene>
<feature type="transmembrane region" description="Helical" evidence="9">
    <location>
        <begin position="127"/>
        <end position="146"/>
    </location>
</feature>
<proteinExistence type="predicted"/>
<feature type="transmembrane region" description="Helical" evidence="9">
    <location>
        <begin position="218"/>
        <end position="242"/>
    </location>
</feature>
<dbReference type="InterPro" id="IPR011701">
    <property type="entry name" value="MFS"/>
</dbReference>
<evidence type="ECO:0000256" key="7">
    <source>
        <dbReference type="ARBA" id="ARBA00023251"/>
    </source>
</evidence>
<evidence type="ECO:0000259" key="10">
    <source>
        <dbReference type="PROSITE" id="PS50850"/>
    </source>
</evidence>
<evidence type="ECO:0000256" key="3">
    <source>
        <dbReference type="ARBA" id="ARBA00022475"/>
    </source>
</evidence>
<evidence type="ECO:0000256" key="5">
    <source>
        <dbReference type="ARBA" id="ARBA00022989"/>
    </source>
</evidence>
<organism evidence="11 12">
    <name type="scientific">Streptomyces endocoffeicus</name>
    <dbReference type="NCBI Taxonomy" id="2898945"/>
    <lineage>
        <taxon>Bacteria</taxon>
        <taxon>Bacillati</taxon>
        <taxon>Actinomycetota</taxon>
        <taxon>Actinomycetes</taxon>
        <taxon>Kitasatosporales</taxon>
        <taxon>Streptomycetaceae</taxon>
        <taxon>Streptomyces</taxon>
    </lineage>
</organism>
<dbReference type="PROSITE" id="PS50850">
    <property type="entry name" value="MFS"/>
    <property type="match status" value="1"/>
</dbReference>
<protein>
    <submittedName>
        <fullName evidence="11">MFS transporter</fullName>
    </submittedName>
</protein>
<evidence type="ECO:0000313" key="12">
    <source>
        <dbReference type="Proteomes" id="UP000621510"/>
    </source>
</evidence>
<feature type="transmembrane region" description="Helical" evidence="9">
    <location>
        <begin position="195"/>
        <end position="212"/>
    </location>
</feature>
<keyword evidence="7" id="KW-0046">Antibiotic resistance</keyword>
<evidence type="ECO:0000256" key="1">
    <source>
        <dbReference type="ARBA" id="ARBA00004651"/>
    </source>
</evidence>
<evidence type="ECO:0000313" key="11">
    <source>
        <dbReference type="EMBL" id="MBL1118472.1"/>
    </source>
</evidence>
<keyword evidence="3" id="KW-1003">Cell membrane</keyword>
<dbReference type="InterPro" id="IPR036259">
    <property type="entry name" value="MFS_trans_sf"/>
</dbReference>
<feature type="transmembrane region" description="Helical" evidence="9">
    <location>
        <begin position="263"/>
        <end position="283"/>
    </location>
</feature>
<feature type="transmembrane region" description="Helical" evidence="9">
    <location>
        <begin position="152"/>
        <end position="174"/>
    </location>
</feature>
<dbReference type="InterPro" id="IPR020846">
    <property type="entry name" value="MFS_dom"/>
</dbReference>
<feature type="transmembrane region" description="Helical" evidence="9">
    <location>
        <begin position="91"/>
        <end position="115"/>
    </location>
</feature>
<feature type="transmembrane region" description="Helical" evidence="9">
    <location>
        <begin position="36"/>
        <end position="55"/>
    </location>
</feature>
<dbReference type="EMBL" id="JAERRG010000023">
    <property type="protein sequence ID" value="MBL1118472.1"/>
    <property type="molecule type" value="Genomic_DNA"/>
</dbReference>
<keyword evidence="6 9" id="KW-0472">Membrane</keyword>
<name>A0ABS1Q1B9_9ACTN</name>
<dbReference type="RefSeq" id="WP_201856292.1">
    <property type="nucleotide sequence ID" value="NZ_JAERRG010000023.1"/>
</dbReference>
<sequence length="480" mass="47665">MVLGSLLAAFVVAFTQGAVIPALPLFRRQLGVSASSAAWLVTAFMLASAVVTPIAGRLGDLLGHRPVLLACLGFLAAGGALAAAADHAGWFGGVLAGRALQGVSGGVFPLTFGLARRWTPPERLHGVIAALSAMFGVGGALAMAVAGPLAGALGTAALSLLSVLITFLALAGVLTRLPRGAAPARTGRHGTVLDLPGTLLLAAALVALLLGVTQGRTWGWGSAATLATLTGALVLGAGFAAVESRSPEPVVDPRLLRGRGPALMHLATFVISVAMFAAVTLIPQYAQTPVHAGYGFGTSATETGLLLAPMAVAMVAAAPLSTRLAARAGSRAAFRAGAALAATTLAALGAAHGALWQFALAGTALGVAYGFAFASLGGLVVNAVRPDRTGAATGVNTLLRTLGGAVGAQLAAVIITGSAAAPPTEAGYTMAFLASAAVAAVALALSTALPRKRTPGGRHPTRSPSRLCAARRTRRDSARP</sequence>
<keyword evidence="4 9" id="KW-0812">Transmembrane</keyword>
<feature type="transmembrane region" description="Helical" evidence="9">
    <location>
        <begin position="358"/>
        <end position="381"/>
    </location>
</feature>
<feature type="compositionally biased region" description="Basic residues" evidence="8">
    <location>
        <begin position="451"/>
        <end position="461"/>
    </location>
</feature>
<dbReference type="Gene3D" id="1.20.1250.20">
    <property type="entry name" value="MFS general substrate transporter like domains"/>
    <property type="match status" value="2"/>
</dbReference>
<dbReference type="Pfam" id="PF07690">
    <property type="entry name" value="MFS_1"/>
    <property type="match status" value="1"/>
</dbReference>
<feature type="transmembrane region" description="Helical" evidence="9">
    <location>
        <begin position="67"/>
        <end position="85"/>
    </location>
</feature>
<feature type="transmembrane region" description="Helical" evidence="9">
    <location>
        <begin position="332"/>
        <end position="352"/>
    </location>
</feature>
<feature type="transmembrane region" description="Helical" evidence="9">
    <location>
        <begin position="402"/>
        <end position="421"/>
    </location>
</feature>
<dbReference type="PANTHER" id="PTHR42718">
    <property type="entry name" value="MAJOR FACILITATOR SUPERFAMILY MULTIDRUG TRANSPORTER MFSC"/>
    <property type="match status" value="1"/>
</dbReference>
<comment type="subcellular location">
    <subcellularLocation>
        <location evidence="1">Cell membrane</location>
        <topology evidence="1">Multi-pass membrane protein</topology>
    </subcellularLocation>
</comment>
<keyword evidence="5 9" id="KW-1133">Transmembrane helix</keyword>
<dbReference type="SUPFAM" id="SSF103473">
    <property type="entry name" value="MFS general substrate transporter"/>
    <property type="match status" value="1"/>
</dbReference>
<keyword evidence="12" id="KW-1185">Reference proteome</keyword>
<evidence type="ECO:0000256" key="4">
    <source>
        <dbReference type="ARBA" id="ARBA00022692"/>
    </source>
</evidence>
<reference evidence="11 12" key="1">
    <citation type="submission" date="2021-01" db="EMBL/GenBank/DDBJ databases">
        <title>WGS of actinomycetes isolated from Thailand.</title>
        <authorList>
            <person name="Thawai C."/>
        </authorList>
    </citation>
    <scope>NUCLEOTIDE SEQUENCE [LARGE SCALE GENOMIC DNA]</scope>
    <source>
        <strain evidence="11 12">CA3R110</strain>
    </source>
</reference>
<evidence type="ECO:0000256" key="2">
    <source>
        <dbReference type="ARBA" id="ARBA00022448"/>
    </source>
</evidence>
<keyword evidence="2" id="KW-0813">Transport</keyword>
<dbReference type="Proteomes" id="UP000621510">
    <property type="component" value="Unassembled WGS sequence"/>
</dbReference>
<comment type="caution">
    <text evidence="11">The sequence shown here is derived from an EMBL/GenBank/DDBJ whole genome shotgun (WGS) entry which is preliminary data.</text>
</comment>
<evidence type="ECO:0000256" key="6">
    <source>
        <dbReference type="ARBA" id="ARBA00023136"/>
    </source>
</evidence>
<dbReference type="PANTHER" id="PTHR42718:SF46">
    <property type="entry name" value="BLR6921 PROTEIN"/>
    <property type="match status" value="1"/>
</dbReference>
<feature type="transmembrane region" description="Helical" evidence="9">
    <location>
        <begin position="427"/>
        <end position="449"/>
    </location>
</feature>
<feature type="domain" description="Major facilitator superfamily (MFS) profile" evidence="10">
    <location>
        <begin position="1"/>
        <end position="454"/>
    </location>
</feature>
<evidence type="ECO:0000256" key="8">
    <source>
        <dbReference type="SAM" id="MobiDB-lite"/>
    </source>
</evidence>
<evidence type="ECO:0000256" key="9">
    <source>
        <dbReference type="SAM" id="Phobius"/>
    </source>
</evidence>
<accession>A0ABS1Q1B9</accession>
<feature type="transmembrane region" description="Helical" evidence="9">
    <location>
        <begin position="303"/>
        <end position="320"/>
    </location>
</feature>
<feature type="region of interest" description="Disordered" evidence="8">
    <location>
        <begin position="451"/>
        <end position="480"/>
    </location>
</feature>